<dbReference type="PANTHER" id="PTHR35392">
    <property type="entry name" value="ZN(II)2CYS6 TRANSCRIPTION FACTOR (EUROFUNG)-RELATED-RELATED"/>
    <property type="match status" value="1"/>
</dbReference>
<dbReference type="Proteomes" id="UP001337655">
    <property type="component" value="Unassembled WGS sequence"/>
</dbReference>
<comment type="caution">
    <text evidence="2">The sequence shown here is derived from an EMBL/GenBank/DDBJ whole genome shotgun (WGS) entry which is preliminary data.</text>
</comment>
<dbReference type="RefSeq" id="XP_064662225.1">
    <property type="nucleotide sequence ID" value="XM_064799470.1"/>
</dbReference>
<name>A0AAV9PKZ6_9PEZI</name>
<feature type="compositionally biased region" description="Low complexity" evidence="1">
    <location>
        <begin position="333"/>
        <end position="346"/>
    </location>
</feature>
<feature type="region of interest" description="Disordered" evidence="1">
    <location>
        <begin position="326"/>
        <end position="348"/>
    </location>
</feature>
<evidence type="ECO:0000313" key="3">
    <source>
        <dbReference type="Proteomes" id="UP001337655"/>
    </source>
</evidence>
<sequence>MAAAGTLVARPREEETYYNDLNQLPNIPGYQSTDDLLMRAAPDEDLLSSHSFRPGHAETSPNLFYDGVSWQLLGSVLSDGDGDYPISDAPWNNLRIHQPGFQSDELFGLRSQPVDSSPSTGNGNVFTPGSYGEDQENANSGGNNFATSPSDSFVMVSKPSPTISGEQLSRDAARMHIGESPTRARAIPRSSGLPHPTYESSTALSRSISSGQATYAVTPSPTSSASFDQQCPDIGNNLFVDNTYDGGSAHATLVSNAHMQQLLGGQSTTDSTRHRTLPAFHPFEHPVTAPHYSQHGHPYVYSQQPELWYGNAVVDQGPSLHMPYTDIPPHSGPPSQVYQQSSQPAAPNIPQHFQTFELPAVPNQAERQWPSVVVPSQRSPIDASDFSTQEQRIVNQRINGGQEKRTAVAPKRHLQALAKAPQHGPARPQNQQNGGRIRGGRKKGEHLVDEKRRQIHIMRKIGVCWRCSFQRDECTGENGCCHRCMVASEKGTLVFHCNREKLPDLIHDFLPPSMTVMHQKQGIEDTVQEQVKGWDFARPIVVELSCGYGPAQKWQLYEFEPTSNDLLGQLQYLQDPNTGLLRHVHKFSPPLGLVKLDGSDDALVEGYLDELLRPEYLGDLGWTCFEEESQVDPDQFQARLLDQLCSLYIATQEAELKLVLRDILRMMVITYIMGHTLTIPDSQLPHVFSHIRHSDCGELLPHTSPRLANRQIKFYFDVLRGAVYTKMLNWQQQILRSSTRKEKHWLSSFCAILGFAMVLEEVQRTLQIQADAKITKSEMTETAALFEARNACSRIDDRFELLVYLFQGKYRHKAWTQGSFGPGTPCYKEDLAAQTFLRNVRHLLEEKREHLQSRKDVTFAQQNHCLYTSRLVARFLLPFLNLPPS</sequence>
<gene>
    <name evidence="2" type="ORF">LTR77_002211</name>
</gene>
<feature type="compositionally biased region" description="Polar residues" evidence="1">
    <location>
        <begin position="113"/>
        <end position="127"/>
    </location>
</feature>
<dbReference type="AlphaFoldDB" id="A0AAV9PKZ6"/>
<feature type="region of interest" description="Disordered" evidence="1">
    <location>
        <begin position="179"/>
        <end position="206"/>
    </location>
</feature>
<feature type="region of interest" description="Disordered" evidence="1">
    <location>
        <begin position="112"/>
        <end position="149"/>
    </location>
</feature>
<evidence type="ECO:0000313" key="2">
    <source>
        <dbReference type="EMBL" id="KAK5173530.1"/>
    </source>
</evidence>
<dbReference type="InterPro" id="IPR052973">
    <property type="entry name" value="Fungal_sec-metab_reg_TF"/>
</dbReference>
<keyword evidence="3" id="KW-1185">Reference proteome</keyword>
<organism evidence="2 3">
    <name type="scientific">Saxophila tyrrhenica</name>
    <dbReference type="NCBI Taxonomy" id="1690608"/>
    <lineage>
        <taxon>Eukaryota</taxon>
        <taxon>Fungi</taxon>
        <taxon>Dikarya</taxon>
        <taxon>Ascomycota</taxon>
        <taxon>Pezizomycotina</taxon>
        <taxon>Dothideomycetes</taxon>
        <taxon>Dothideomycetidae</taxon>
        <taxon>Mycosphaerellales</taxon>
        <taxon>Extremaceae</taxon>
        <taxon>Saxophila</taxon>
    </lineage>
</organism>
<proteinExistence type="predicted"/>
<evidence type="ECO:0000256" key="1">
    <source>
        <dbReference type="SAM" id="MobiDB-lite"/>
    </source>
</evidence>
<feature type="compositionally biased region" description="Polar residues" evidence="1">
    <location>
        <begin position="137"/>
        <end position="149"/>
    </location>
</feature>
<protein>
    <submittedName>
        <fullName evidence="2">Uncharacterized protein</fullName>
    </submittedName>
</protein>
<dbReference type="GeneID" id="89923558"/>
<dbReference type="PANTHER" id="PTHR35392:SF1">
    <property type="entry name" value="ZN(II)2CYS6 TRANSCRIPTION FACTOR (EUROFUNG)"/>
    <property type="match status" value="1"/>
</dbReference>
<accession>A0AAV9PKZ6</accession>
<reference evidence="2 3" key="1">
    <citation type="submission" date="2023-08" db="EMBL/GenBank/DDBJ databases">
        <title>Black Yeasts Isolated from many extreme environments.</title>
        <authorList>
            <person name="Coleine C."/>
            <person name="Stajich J.E."/>
            <person name="Selbmann L."/>
        </authorList>
    </citation>
    <scope>NUCLEOTIDE SEQUENCE [LARGE SCALE GENOMIC DNA]</scope>
    <source>
        <strain evidence="2 3">CCFEE 5935</strain>
    </source>
</reference>
<feature type="region of interest" description="Disordered" evidence="1">
    <location>
        <begin position="418"/>
        <end position="447"/>
    </location>
</feature>
<dbReference type="EMBL" id="JAVRRT010000003">
    <property type="protein sequence ID" value="KAK5173530.1"/>
    <property type="molecule type" value="Genomic_DNA"/>
</dbReference>